<name>A0A4D6KWM2_VIGUN</name>
<reference evidence="7 8" key="1">
    <citation type="submission" date="2019-04" db="EMBL/GenBank/DDBJ databases">
        <title>An improved genome assembly and genetic linkage map for asparagus bean, Vigna unguiculata ssp. sesquipedialis.</title>
        <authorList>
            <person name="Xia Q."/>
            <person name="Zhang R."/>
            <person name="Dong Y."/>
        </authorList>
    </citation>
    <scope>NUCLEOTIDE SEQUENCE [LARGE SCALE GENOMIC DNA]</scope>
    <source>
        <tissue evidence="7">Leaf</tissue>
    </source>
</reference>
<feature type="domain" description="AMP-dependent synthetase/ligase" evidence="5">
    <location>
        <begin position="38"/>
        <end position="404"/>
    </location>
</feature>
<keyword evidence="3 7" id="KW-0436">Ligase</keyword>
<evidence type="ECO:0000313" key="7">
    <source>
        <dbReference type="EMBL" id="QCD80397.1"/>
    </source>
</evidence>
<dbReference type="Pfam" id="PF13193">
    <property type="entry name" value="AMP-binding_C"/>
    <property type="match status" value="1"/>
</dbReference>
<evidence type="ECO:0000256" key="4">
    <source>
        <dbReference type="ARBA" id="ARBA00034252"/>
    </source>
</evidence>
<dbReference type="InterPro" id="IPR000873">
    <property type="entry name" value="AMP-dep_synth/lig_dom"/>
</dbReference>
<proteinExistence type="inferred from homology"/>
<feature type="domain" description="AMP-binding enzyme C-terminal" evidence="6">
    <location>
        <begin position="455"/>
        <end position="508"/>
    </location>
</feature>
<dbReference type="AlphaFoldDB" id="A0A4D6KWM2"/>
<dbReference type="InterPro" id="IPR025110">
    <property type="entry name" value="AMP-bd_C"/>
</dbReference>
<sequence length="861" mass="94445">MEQQQSTQHHNHDFIFRSKLPDIYIPTHLPLHTYIFQNLTQFNHRPCLINAATGDCFTYADVQLTARRVAAGLHKLGIQHGDVILLLLQNCPQFVFAFLGSSFCGATVTTANPFYTPAEVAKQAAASNAKLIITQASYVDKVKDFARENDVRVMCVDAALEGYLHFSELTEANENDIPGVKISPDDVVALPYSSGTTGLPKGVMLTHKGMVTSVAQQVDGENPNLYIRSEDVVLCVLPLFHIYSLNTVLLCSLRVGAAVLIMPKFDMVKMLELVEKHKVSVAPFVPPIILAVAKSPDLQRYDLSSIRMIMSGAAPVGKELEDSLRDKLPNATLGQGYGMTEAGPVLSMCLAFAKEAGHVKSGSCGTVVRNAEMKIVDPLTAASLHTNQPGEICIRGNQIMKGYLNDEEATKITIDEEGWLHTGDIGYIDDDDQIFIVDRLKELIKYKGFQVAPAELEAMLLVHPKISDAAVVSMKDEVAGEVPVAFVVLSNGSTISEEEIKQYISKQVYYPTTTKMEQQQSTQHHNHDFIFRSKLPDIYIPTHLPLHTYIFQNLTQFNHRPCLINAATGDCFTYADVQLTARRVAAGLHKLGIQHGDVILLLLQNCPQFVFAFLGSSFCGATVTTANPFYTPAEVAKQAAASNAKLIITQASYVDKVKDFARENDVRVMCVDAALEGYLHFSELTEANENDIPGVKISPDDVVALPYSSGTTGLPKGVMLTHKGMVTSVAQQVDGENPNLYIRSEDVVLCVLPLFHIYSLNTVLLCSLRVGAAVLIMPKFDMVKMLELVEKHKVSVAPFVPPIILAVAKSPDLQRYDLSSIRMIMSGAAPVGKELEDSLRDKLPNATLGQPSWHFAPIHVS</sequence>
<dbReference type="Proteomes" id="UP000501690">
    <property type="component" value="Linkage Group LG2"/>
</dbReference>
<evidence type="ECO:0000313" key="8">
    <source>
        <dbReference type="Proteomes" id="UP000501690"/>
    </source>
</evidence>
<dbReference type="InterPro" id="IPR045851">
    <property type="entry name" value="AMP-bd_C_sf"/>
</dbReference>
<dbReference type="FunFam" id="3.40.50.12780:FF:000003">
    <property type="entry name" value="Long-chain-fatty-acid--CoA ligase FadD"/>
    <property type="match status" value="2"/>
</dbReference>
<dbReference type="InterPro" id="IPR042099">
    <property type="entry name" value="ANL_N_sf"/>
</dbReference>
<evidence type="ECO:0000259" key="6">
    <source>
        <dbReference type="Pfam" id="PF13193"/>
    </source>
</evidence>
<comment type="similarity">
    <text evidence="1">Belongs to the ATP-dependent AMP-binding enzyme family.</text>
</comment>
<evidence type="ECO:0000256" key="1">
    <source>
        <dbReference type="ARBA" id="ARBA00006432"/>
    </source>
</evidence>
<comment type="catalytic activity">
    <reaction evidence="4">
        <text>(E)-4-coumarate + ATP + CoA = (E)-4-coumaroyl-CoA + AMP + diphosphate</text>
        <dbReference type="Rhea" id="RHEA:19641"/>
        <dbReference type="ChEBI" id="CHEBI:12876"/>
        <dbReference type="ChEBI" id="CHEBI:30616"/>
        <dbReference type="ChEBI" id="CHEBI:33019"/>
        <dbReference type="ChEBI" id="CHEBI:57287"/>
        <dbReference type="ChEBI" id="CHEBI:85008"/>
        <dbReference type="ChEBI" id="CHEBI:456215"/>
        <dbReference type="EC" id="6.2.1.12"/>
    </reaction>
    <physiologicalReaction direction="left-to-right" evidence="4">
        <dbReference type="Rhea" id="RHEA:19642"/>
    </physiologicalReaction>
</comment>
<evidence type="ECO:0000256" key="2">
    <source>
        <dbReference type="ARBA" id="ARBA00012959"/>
    </source>
</evidence>
<dbReference type="PROSITE" id="PS00455">
    <property type="entry name" value="AMP_BINDING"/>
    <property type="match status" value="2"/>
</dbReference>
<gene>
    <name evidence="7" type="ORF">DEO72_LG2g718</name>
</gene>
<protein>
    <recommendedName>
        <fullName evidence="2">4-coumarate--CoA ligase</fullName>
        <ecNumber evidence="2">6.2.1.12</ecNumber>
    </recommendedName>
</protein>
<organism evidence="7 8">
    <name type="scientific">Vigna unguiculata</name>
    <name type="common">Cowpea</name>
    <dbReference type="NCBI Taxonomy" id="3917"/>
    <lineage>
        <taxon>Eukaryota</taxon>
        <taxon>Viridiplantae</taxon>
        <taxon>Streptophyta</taxon>
        <taxon>Embryophyta</taxon>
        <taxon>Tracheophyta</taxon>
        <taxon>Spermatophyta</taxon>
        <taxon>Magnoliopsida</taxon>
        <taxon>eudicotyledons</taxon>
        <taxon>Gunneridae</taxon>
        <taxon>Pentapetalae</taxon>
        <taxon>rosids</taxon>
        <taxon>fabids</taxon>
        <taxon>Fabales</taxon>
        <taxon>Fabaceae</taxon>
        <taxon>Papilionoideae</taxon>
        <taxon>50 kb inversion clade</taxon>
        <taxon>NPAAA clade</taxon>
        <taxon>indigoferoid/millettioid clade</taxon>
        <taxon>Phaseoleae</taxon>
        <taxon>Vigna</taxon>
    </lineage>
</organism>
<dbReference type="EMBL" id="CP039346">
    <property type="protein sequence ID" value="QCD80397.1"/>
    <property type="molecule type" value="Genomic_DNA"/>
</dbReference>
<feature type="domain" description="AMP-dependent synthetase/ligase" evidence="5">
    <location>
        <begin position="553"/>
        <end position="847"/>
    </location>
</feature>
<evidence type="ECO:0000259" key="5">
    <source>
        <dbReference type="Pfam" id="PF00501"/>
    </source>
</evidence>
<dbReference type="Pfam" id="PF00501">
    <property type="entry name" value="AMP-binding"/>
    <property type="match status" value="2"/>
</dbReference>
<keyword evidence="8" id="KW-1185">Reference proteome</keyword>
<dbReference type="Gene3D" id="3.40.50.12780">
    <property type="entry name" value="N-terminal domain of ligase-like"/>
    <property type="match status" value="2"/>
</dbReference>
<dbReference type="SUPFAM" id="SSF56801">
    <property type="entry name" value="Acetyl-CoA synthetase-like"/>
    <property type="match status" value="2"/>
</dbReference>
<dbReference type="InterPro" id="IPR020845">
    <property type="entry name" value="AMP-binding_CS"/>
</dbReference>
<dbReference type="EC" id="6.2.1.12" evidence="2"/>
<dbReference type="PANTHER" id="PTHR24096:SF149">
    <property type="entry name" value="AMP-BINDING DOMAIN-CONTAINING PROTEIN-RELATED"/>
    <property type="match status" value="1"/>
</dbReference>
<accession>A0A4D6KWM2</accession>
<evidence type="ECO:0000256" key="3">
    <source>
        <dbReference type="ARBA" id="ARBA00022598"/>
    </source>
</evidence>
<dbReference type="Gene3D" id="3.30.300.30">
    <property type="match status" value="1"/>
</dbReference>
<dbReference type="GO" id="GO:0016207">
    <property type="term" value="F:4-coumarate-CoA ligase activity"/>
    <property type="evidence" value="ECO:0007669"/>
    <property type="project" value="UniProtKB-EC"/>
</dbReference>
<dbReference type="PANTHER" id="PTHR24096">
    <property type="entry name" value="LONG-CHAIN-FATTY-ACID--COA LIGASE"/>
    <property type="match status" value="1"/>
</dbReference>
<dbReference type="CDD" id="cd05904">
    <property type="entry name" value="4CL"/>
    <property type="match status" value="1"/>
</dbReference>